<dbReference type="InterPro" id="IPR000225">
    <property type="entry name" value="Armadillo"/>
</dbReference>
<name>A0A6P7HDM6_DIAVI</name>
<dbReference type="Gene3D" id="1.25.10.10">
    <property type="entry name" value="Leucine-rich Repeat Variant"/>
    <property type="match status" value="1"/>
</dbReference>
<dbReference type="PANTHER" id="PTHR19316">
    <property type="entry name" value="PROTEIN FOLDING REGULATOR"/>
    <property type="match status" value="1"/>
</dbReference>
<dbReference type="FunCoup" id="A0A6P7HDM6">
    <property type="interactions" value="1344"/>
</dbReference>
<keyword evidence="4" id="KW-1185">Reference proteome</keyword>
<proteinExistence type="predicted"/>
<dbReference type="InterPro" id="IPR050693">
    <property type="entry name" value="Hsp70_NEF-Inhibitors"/>
</dbReference>
<evidence type="ECO:0000313" key="3">
    <source>
        <dbReference type="EnsemblMetazoa" id="XP_028153870.1"/>
    </source>
</evidence>
<dbReference type="AlphaFoldDB" id="A0A6P7HDM6"/>
<evidence type="ECO:0000259" key="2">
    <source>
        <dbReference type="Pfam" id="PF08609"/>
    </source>
</evidence>
<evidence type="ECO:0000256" key="1">
    <source>
        <dbReference type="ARBA" id="ARBA00022737"/>
    </source>
</evidence>
<accession>A0A6P7HDM6</accession>
<dbReference type="Proteomes" id="UP001652700">
    <property type="component" value="Unplaced"/>
</dbReference>
<dbReference type="SUPFAM" id="SSF48371">
    <property type="entry name" value="ARM repeat"/>
    <property type="match status" value="1"/>
</dbReference>
<dbReference type="RefSeq" id="XP_028153870.1">
    <property type="nucleotide sequence ID" value="XM_028298069.1"/>
</dbReference>
<dbReference type="InterPro" id="IPR013918">
    <property type="entry name" value="Nucleotide_exch_fac_Fes1"/>
</dbReference>
<dbReference type="PANTHER" id="PTHR19316:SF18">
    <property type="entry name" value="HSP70-BINDING PROTEIN 1"/>
    <property type="match status" value="1"/>
</dbReference>
<dbReference type="EnsemblMetazoa" id="XM_028298069.2">
    <property type="protein sequence ID" value="XP_028153870.1"/>
    <property type="gene ID" value="LOC114347351"/>
</dbReference>
<reference evidence="5" key="1">
    <citation type="submission" date="2025-04" db="UniProtKB">
        <authorList>
            <consortium name="RefSeq"/>
        </authorList>
    </citation>
    <scope>IDENTIFICATION</scope>
    <source>
        <tissue evidence="5">Whole insect</tissue>
    </source>
</reference>
<dbReference type="SMART" id="SM00185">
    <property type="entry name" value="ARM"/>
    <property type="match status" value="2"/>
</dbReference>
<evidence type="ECO:0000313" key="5">
    <source>
        <dbReference type="RefSeq" id="XP_028153870.1"/>
    </source>
</evidence>
<organism evidence="5">
    <name type="scientific">Diabrotica virgifera virgifera</name>
    <name type="common">western corn rootworm</name>
    <dbReference type="NCBI Taxonomy" id="50390"/>
    <lineage>
        <taxon>Eukaryota</taxon>
        <taxon>Metazoa</taxon>
        <taxon>Ecdysozoa</taxon>
        <taxon>Arthropoda</taxon>
        <taxon>Hexapoda</taxon>
        <taxon>Insecta</taxon>
        <taxon>Pterygota</taxon>
        <taxon>Neoptera</taxon>
        <taxon>Endopterygota</taxon>
        <taxon>Coleoptera</taxon>
        <taxon>Polyphaga</taxon>
        <taxon>Cucujiformia</taxon>
        <taxon>Chrysomeloidea</taxon>
        <taxon>Chrysomelidae</taxon>
        <taxon>Galerucinae</taxon>
        <taxon>Diabroticina</taxon>
        <taxon>Diabroticites</taxon>
        <taxon>Diabrotica</taxon>
    </lineage>
</organism>
<dbReference type="KEGG" id="dvv:114347351"/>
<dbReference type="GO" id="GO:0005783">
    <property type="term" value="C:endoplasmic reticulum"/>
    <property type="evidence" value="ECO:0007669"/>
    <property type="project" value="TreeGrafter"/>
</dbReference>
<gene>
    <name evidence="5" type="primary">LOC114347351</name>
</gene>
<dbReference type="InterPro" id="IPR011989">
    <property type="entry name" value="ARM-like"/>
</dbReference>
<dbReference type="Pfam" id="PF08609">
    <property type="entry name" value="Fes1"/>
    <property type="match status" value="1"/>
</dbReference>
<keyword evidence="1" id="KW-0677">Repeat</keyword>
<dbReference type="InterPro" id="IPR016024">
    <property type="entry name" value="ARM-type_fold"/>
</dbReference>
<dbReference type="GO" id="GO:0000774">
    <property type="term" value="F:adenyl-nucleotide exchange factor activity"/>
    <property type="evidence" value="ECO:0007669"/>
    <property type="project" value="TreeGrafter"/>
</dbReference>
<evidence type="ECO:0000313" key="4">
    <source>
        <dbReference type="Proteomes" id="UP001652700"/>
    </source>
</evidence>
<reference evidence="3" key="2">
    <citation type="submission" date="2025-05" db="UniProtKB">
        <authorList>
            <consortium name="EnsemblMetazoa"/>
        </authorList>
    </citation>
    <scope>IDENTIFICATION</scope>
</reference>
<dbReference type="GeneID" id="114347351"/>
<sequence length="331" mass="37037">MPVVNTSMALLPVAEASNAEPTENQPRQPMSLQGLLRFSMEATRAEDAPSNSEFAPMDEERKKFLEEALNSMSVDVVQIMQRQIAFLKGVESVDPSECNTNYLEAIETILEYVDNIDIANDFHKIGGFTTIYPCMKSKDSKIRAAGCELLAVLCQNNPYCQTVVLDNEFIPKLLHMIENDNDGQVVTKAIYALGGIVRDNPEGLTQLIHYNGLTMLLNCLKSNHENVIIKSAFLLGTLCRATPNLKEKLTSLGCVPQLISLFLTERSACHEHVMSLLVSVLEDNPVAVDQFKNHSPDMRDSLQRYLSGVNNREECLEEETYCKRLLHILQS</sequence>
<dbReference type="InParanoid" id="A0A6P7HDM6"/>
<feature type="domain" description="Nucleotide exchange factor Fes1" evidence="2">
    <location>
        <begin position="32"/>
        <end position="121"/>
    </location>
</feature>
<protein>
    <submittedName>
        <fullName evidence="5">Hsp70-binding protein 1</fullName>
    </submittedName>
</protein>
<dbReference type="OrthoDB" id="10250458at2759"/>